<evidence type="ECO:0000259" key="1">
    <source>
        <dbReference type="Pfam" id="PF09937"/>
    </source>
</evidence>
<comment type="caution">
    <text evidence="2">The sequence shown here is derived from an EMBL/GenBank/DDBJ whole genome shotgun (WGS) entry which is preliminary data.</text>
</comment>
<dbReference type="InterPro" id="IPR018683">
    <property type="entry name" value="DUF2169"/>
</dbReference>
<dbReference type="Proteomes" id="UP000175993">
    <property type="component" value="Unassembled WGS sequence"/>
</dbReference>
<dbReference type="EMBL" id="MBEV02000001">
    <property type="protein sequence ID" value="MUP03673.1"/>
    <property type="molecule type" value="Genomic_DNA"/>
</dbReference>
<organism evidence="2 3">
    <name type="scientific">Agrobacterium vitis</name>
    <name type="common">Rhizobium vitis</name>
    <dbReference type="NCBI Taxonomy" id="373"/>
    <lineage>
        <taxon>Bacteria</taxon>
        <taxon>Pseudomonadati</taxon>
        <taxon>Pseudomonadota</taxon>
        <taxon>Alphaproteobacteria</taxon>
        <taxon>Hyphomicrobiales</taxon>
        <taxon>Rhizobiaceae</taxon>
        <taxon>Rhizobium/Agrobacterium group</taxon>
        <taxon>Agrobacterium</taxon>
    </lineage>
</organism>
<reference evidence="2 3" key="1">
    <citation type="submission" date="2019-11" db="EMBL/GenBank/DDBJ databases">
        <title>Whole-genome sequencing of Allorhizobium vitis.</title>
        <authorList>
            <person name="Gan H.M."/>
            <person name="Savka M.A."/>
        </authorList>
    </citation>
    <scope>NUCLEOTIDE SEQUENCE [LARGE SCALE GENOMIC DNA]</scope>
    <source>
        <strain evidence="2 3">AB4</strain>
    </source>
</reference>
<protein>
    <submittedName>
        <fullName evidence="2">DUF2169 domain-containing protein</fullName>
    </submittedName>
</protein>
<gene>
    <name evidence="2" type="ORF">BBI04_002395</name>
</gene>
<dbReference type="RefSeq" id="WP_070166521.1">
    <property type="nucleotide sequence ID" value="NZ_CP118259.1"/>
</dbReference>
<feature type="domain" description="DUF2169" evidence="1">
    <location>
        <begin position="22"/>
        <end position="310"/>
    </location>
</feature>
<evidence type="ECO:0000313" key="3">
    <source>
        <dbReference type="Proteomes" id="UP000175993"/>
    </source>
</evidence>
<sequence length="338" mass="37966">MWQVENKTPFAVLGYFARDRAGLEYWTVAVRARFHILPSQLNTLMEDQGEIRIKPDYADSEGLELQADGDFCPFRPKTDVLLTGEVRSRAGYEVNKVEVGFDLAGRGKRAMVFGKRQLRQKAGKLDLEGYEAFKSCPLSWRHSLGGADFLNLDADPNKDNPIGMGWTSKWPNIPNGTEVFLPLIENPEAFVDARPLPAPIGFGAIQPSWQPRASHAGTYDDDWRKYEAPLLPSDFSEQFYQVAPADQVFDLRGGEPGRIFGMHEEGDYGFRLPQVIMDCGTWIRGQKVETRPKLISVLLNGSDKTLEMVWNTSVPCPTGDMSVSHCRVHIKQMAGVER</sequence>
<dbReference type="AlphaFoldDB" id="A0ABD6G4V8"/>
<evidence type="ECO:0000313" key="2">
    <source>
        <dbReference type="EMBL" id="MUP03673.1"/>
    </source>
</evidence>
<accession>A0ABD6G4V8</accession>
<proteinExistence type="predicted"/>
<dbReference type="Pfam" id="PF09937">
    <property type="entry name" value="DUF2169"/>
    <property type="match status" value="1"/>
</dbReference>
<name>A0ABD6G4V8_AGRVI</name>